<feature type="compositionally biased region" description="Polar residues" evidence="1">
    <location>
        <begin position="99"/>
        <end position="115"/>
    </location>
</feature>
<organism evidence="2 3">
    <name type="scientific">Knufia fluminis</name>
    <dbReference type="NCBI Taxonomy" id="191047"/>
    <lineage>
        <taxon>Eukaryota</taxon>
        <taxon>Fungi</taxon>
        <taxon>Dikarya</taxon>
        <taxon>Ascomycota</taxon>
        <taxon>Pezizomycotina</taxon>
        <taxon>Eurotiomycetes</taxon>
        <taxon>Chaetothyriomycetidae</taxon>
        <taxon>Chaetothyriales</taxon>
        <taxon>Trichomeriaceae</taxon>
        <taxon>Knufia</taxon>
    </lineage>
</organism>
<feature type="compositionally biased region" description="Basic and acidic residues" evidence="1">
    <location>
        <begin position="277"/>
        <end position="322"/>
    </location>
</feature>
<comment type="caution">
    <text evidence="2">The sequence shown here is derived from an EMBL/GenBank/DDBJ whole genome shotgun (WGS) entry which is preliminary data.</text>
</comment>
<sequence>MQIRHDNKDLTAITTEQHQLSRLIASLEQVTGRAYDRLDQVDTVSRSLKKHSTRNSTVLAPTTSIEDDTGISDLIRVVNLLNDELLRMNAGDSVKTETRQANADSKQPPFKTSKSNEVDMPSLADDTNDPVSASSLAKLYGFNPNSVPKREFTISVRAKPEPPSLPTNTPEVKKQEDEEQAAQTTFVSDKEERAGTDSVSIPNCGSPIKKDNTVEEKDNTSNLQPSPSTPSLPTSQNLTRRQDSPPRYDLRRRATDTATQDAEVYVLDLTSDAEPDNENRGHGGRRQEAHLRGGADRRDSAEERSPHPAERPVRETIKDSRGSKRRRTPSPRTPPNQMIVCRTPGAPKRRK</sequence>
<evidence type="ECO:0000313" key="2">
    <source>
        <dbReference type="EMBL" id="KAK5958557.1"/>
    </source>
</evidence>
<accession>A0AAN8ETN6</accession>
<feature type="compositionally biased region" description="Basic and acidic residues" evidence="1">
    <location>
        <begin position="208"/>
        <end position="219"/>
    </location>
</feature>
<dbReference type="AlphaFoldDB" id="A0AAN8ETN6"/>
<dbReference type="Proteomes" id="UP001316803">
    <property type="component" value="Unassembled WGS sequence"/>
</dbReference>
<dbReference type="EMBL" id="JAKLMC020000001">
    <property type="protein sequence ID" value="KAK5958557.1"/>
    <property type="molecule type" value="Genomic_DNA"/>
</dbReference>
<evidence type="ECO:0000313" key="3">
    <source>
        <dbReference type="Proteomes" id="UP001316803"/>
    </source>
</evidence>
<evidence type="ECO:0000256" key="1">
    <source>
        <dbReference type="SAM" id="MobiDB-lite"/>
    </source>
</evidence>
<name>A0AAN8ETN6_9EURO</name>
<keyword evidence="3" id="KW-1185">Reference proteome</keyword>
<proteinExistence type="predicted"/>
<feature type="region of interest" description="Disordered" evidence="1">
    <location>
        <begin position="92"/>
        <end position="130"/>
    </location>
</feature>
<reference evidence="2 3" key="1">
    <citation type="submission" date="2022-12" db="EMBL/GenBank/DDBJ databases">
        <title>Genomic features and morphological characterization of a novel Knufia sp. strain isolated from spacecraft assembly facility.</title>
        <authorList>
            <person name="Teixeira M."/>
            <person name="Chander A.M."/>
            <person name="Stajich J.E."/>
            <person name="Venkateswaran K."/>
        </authorList>
    </citation>
    <scope>NUCLEOTIDE SEQUENCE [LARGE SCALE GENOMIC DNA]</scope>
    <source>
        <strain evidence="2 3">FJI-L2-BK-P2</strain>
    </source>
</reference>
<feature type="compositionally biased region" description="Low complexity" evidence="1">
    <location>
        <begin position="220"/>
        <end position="239"/>
    </location>
</feature>
<protein>
    <submittedName>
        <fullName evidence="2">Uncharacterized protein</fullName>
    </submittedName>
</protein>
<feature type="region of interest" description="Disordered" evidence="1">
    <location>
        <begin position="154"/>
        <end position="351"/>
    </location>
</feature>
<feature type="compositionally biased region" description="Basic and acidic residues" evidence="1">
    <location>
        <begin position="240"/>
        <end position="255"/>
    </location>
</feature>
<gene>
    <name evidence="2" type="ORF">OHC33_000400</name>
</gene>